<gene>
    <name evidence="2" type="ORF">Lbru_0980</name>
</gene>
<feature type="transmembrane region" description="Helical" evidence="1">
    <location>
        <begin position="76"/>
        <end position="97"/>
    </location>
</feature>
<keyword evidence="3" id="KW-1185">Reference proteome</keyword>
<dbReference type="STRING" id="29422.Lbru_0980"/>
<dbReference type="EMBL" id="LNXV01000007">
    <property type="protein sequence ID" value="KTC85184.1"/>
    <property type="molecule type" value="Genomic_DNA"/>
</dbReference>
<dbReference type="Proteomes" id="UP000054742">
    <property type="component" value="Unassembled WGS sequence"/>
</dbReference>
<dbReference type="RefSeq" id="WP_058441073.1">
    <property type="nucleotide sequence ID" value="NZ_CAAAHU010000009.1"/>
</dbReference>
<evidence type="ECO:0008006" key="4">
    <source>
        <dbReference type="Google" id="ProtNLM"/>
    </source>
</evidence>
<keyword evidence="1" id="KW-0812">Transmembrane</keyword>
<evidence type="ECO:0000256" key="1">
    <source>
        <dbReference type="SAM" id="Phobius"/>
    </source>
</evidence>
<evidence type="ECO:0000313" key="3">
    <source>
        <dbReference type="Proteomes" id="UP000054742"/>
    </source>
</evidence>
<keyword evidence="1" id="KW-1133">Transmembrane helix</keyword>
<dbReference type="PATRIC" id="fig|29422.6.peg.1032"/>
<accession>A0A0W0SP99</accession>
<comment type="caution">
    <text evidence="2">The sequence shown here is derived from an EMBL/GenBank/DDBJ whole genome shotgun (WGS) entry which is preliminary data.</text>
</comment>
<sequence length="177" mass="19546">MSSLPNKTISAIVISENVLEIIISKLTEKTVARHAISIQGSPTQLSDKYGKPYVKPDTIQESKHPPTKEYFLRDDFGWLVGFTFAIPVFICIVIGVFLIGDVRSPSDNLFYGILGAIVGAIAGAFLAKFVSNQQVEQIRKQERKGGYVLWITATSDKQVNEVIAILQGYNAREIKVS</sequence>
<protein>
    <recommendedName>
        <fullName evidence="4">Transmembrane protein</fullName>
    </recommendedName>
</protein>
<dbReference type="AlphaFoldDB" id="A0A0W0SP99"/>
<proteinExistence type="predicted"/>
<organism evidence="2 3">
    <name type="scientific">Legionella brunensis</name>
    <dbReference type="NCBI Taxonomy" id="29422"/>
    <lineage>
        <taxon>Bacteria</taxon>
        <taxon>Pseudomonadati</taxon>
        <taxon>Pseudomonadota</taxon>
        <taxon>Gammaproteobacteria</taxon>
        <taxon>Legionellales</taxon>
        <taxon>Legionellaceae</taxon>
        <taxon>Legionella</taxon>
    </lineage>
</organism>
<name>A0A0W0SP99_9GAMM</name>
<evidence type="ECO:0000313" key="2">
    <source>
        <dbReference type="EMBL" id="KTC85184.1"/>
    </source>
</evidence>
<feature type="transmembrane region" description="Helical" evidence="1">
    <location>
        <begin position="109"/>
        <end position="130"/>
    </location>
</feature>
<dbReference type="OrthoDB" id="5638044at2"/>
<reference evidence="2 3" key="1">
    <citation type="submission" date="2015-11" db="EMBL/GenBank/DDBJ databases">
        <title>Genomic analysis of 38 Legionella species identifies large and diverse effector repertoires.</title>
        <authorList>
            <person name="Burstein D."/>
            <person name="Amaro F."/>
            <person name="Zusman T."/>
            <person name="Lifshitz Z."/>
            <person name="Cohen O."/>
            <person name="Gilbert J.A."/>
            <person name="Pupko T."/>
            <person name="Shuman H.A."/>
            <person name="Segal G."/>
        </authorList>
    </citation>
    <scope>NUCLEOTIDE SEQUENCE [LARGE SCALE GENOMIC DNA]</scope>
    <source>
        <strain evidence="2 3">ATCC 43878</strain>
    </source>
</reference>
<keyword evidence="1" id="KW-0472">Membrane</keyword>